<dbReference type="GO" id="GO:0008270">
    <property type="term" value="F:zinc ion binding"/>
    <property type="evidence" value="ECO:0007669"/>
    <property type="project" value="UniProtKB-KW"/>
</dbReference>
<reference evidence="8 9" key="1">
    <citation type="journal article" date="2019" name="Sci. Rep.">
        <title>Comparative genomics of chytrid fungi reveal insights into the obligate biotrophic and pathogenic lifestyle of Synchytrium endobioticum.</title>
        <authorList>
            <person name="van de Vossenberg B.T.L.H."/>
            <person name="Warris S."/>
            <person name="Nguyen H.D.T."/>
            <person name="van Gent-Pelzer M.P.E."/>
            <person name="Joly D.L."/>
            <person name="van de Geest H.C."/>
            <person name="Bonants P.J.M."/>
            <person name="Smith D.S."/>
            <person name="Levesque C.A."/>
            <person name="van der Lee T.A.J."/>
        </authorList>
    </citation>
    <scope>NUCLEOTIDE SEQUENCE [LARGE SCALE GENOMIC DNA]</scope>
    <source>
        <strain evidence="8 9">JEL517</strain>
    </source>
</reference>
<evidence type="ECO:0000256" key="3">
    <source>
        <dbReference type="ARBA" id="ARBA00022771"/>
    </source>
</evidence>
<keyword evidence="3 5" id="KW-0863">Zinc-finger</keyword>
<dbReference type="SUPFAM" id="SSF90229">
    <property type="entry name" value="CCCH zinc finger"/>
    <property type="match status" value="2"/>
</dbReference>
<dbReference type="OrthoDB" id="410307at2759"/>
<feature type="zinc finger region" description="C3H1-type" evidence="5">
    <location>
        <begin position="103"/>
        <end position="132"/>
    </location>
</feature>
<feature type="region of interest" description="Disordered" evidence="6">
    <location>
        <begin position="1"/>
        <end position="30"/>
    </location>
</feature>
<dbReference type="RefSeq" id="XP_031024664.1">
    <property type="nucleotide sequence ID" value="XM_031169403.1"/>
</dbReference>
<dbReference type="EMBL" id="QEAO01000018">
    <property type="protein sequence ID" value="TPX33747.1"/>
    <property type="molecule type" value="Genomic_DNA"/>
</dbReference>
<dbReference type="Gene3D" id="4.10.1000.10">
    <property type="entry name" value="Zinc finger, CCCH-type"/>
    <property type="match status" value="2"/>
</dbReference>
<dbReference type="InterPro" id="IPR000571">
    <property type="entry name" value="Znf_CCCH"/>
</dbReference>
<evidence type="ECO:0000256" key="2">
    <source>
        <dbReference type="ARBA" id="ARBA00022737"/>
    </source>
</evidence>
<evidence type="ECO:0000313" key="9">
    <source>
        <dbReference type="Proteomes" id="UP000319731"/>
    </source>
</evidence>
<evidence type="ECO:0000256" key="1">
    <source>
        <dbReference type="ARBA" id="ARBA00022723"/>
    </source>
</evidence>
<sequence length="189" mass="22358">MMNSYPYGYPPDPYALPTTPPRSPYYTHHQSLESPQHGIAAYQQMMYQSQQAQSQLPDYMIHAMLPRSSSLALNQQHVNAMALLNQSQMQQQQQPRDTRRATLYKTELCRSWEETGGHCKYSDKCQFAHGMDELRPVDRHPRYKTEMCRTFWEKGSCPYGKRYNCIFDVDPKRWRWKEIQTQTLIVQIT</sequence>
<dbReference type="GeneID" id="42004700"/>
<evidence type="ECO:0000259" key="7">
    <source>
        <dbReference type="PROSITE" id="PS50103"/>
    </source>
</evidence>
<dbReference type="InterPro" id="IPR045877">
    <property type="entry name" value="ZFP36-like"/>
</dbReference>
<dbReference type="PROSITE" id="PS50103">
    <property type="entry name" value="ZF_C3H1"/>
    <property type="match status" value="2"/>
</dbReference>
<evidence type="ECO:0000256" key="6">
    <source>
        <dbReference type="SAM" id="MobiDB-lite"/>
    </source>
</evidence>
<evidence type="ECO:0000256" key="4">
    <source>
        <dbReference type="ARBA" id="ARBA00022833"/>
    </source>
</evidence>
<feature type="compositionally biased region" description="Pro residues" evidence="6">
    <location>
        <begin position="8"/>
        <end position="23"/>
    </location>
</feature>
<feature type="domain" description="C3H1-type" evidence="7">
    <location>
        <begin position="142"/>
        <end position="162"/>
    </location>
</feature>
<dbReference type="FunFam" id="4.10.1000.10:FF:000001">
    <property type="entry name" value="zinc finger CCCH domain-containing protein 15-like"/>
    <property type="match status" value="1"/>
</dbReference>
<feature type="zinc finger region" description="C3H1-type" evidence="5">
    <location>
        <begin position="142"/>
        <end position="162"/>
    </location>
</feature>
<keyword evidence="4 5" id="KW-0862">Zinc</keyword>
<accession>A0A507BY81</accession>
<dbReference type="PANTHER" id="PTHR12547:SF18">
    <property type="entry name" value="PROTEIN TIS11"/>
    <property type="match status" value="1"/>
</dbReference>
<name>A0A507BY81_9FUNG</name>
<dbReference type="Proteomes" id="UP000319731">
    <property type="component" value="Unassembled WGS sequence"/>
</dbReference>
<protein>
    <recommendedName>
        <fullName evidence="7">C3H1-type domain-containing protein</fullName>
    </recommendedName>
</protein>
<dbReference type="SMART" id="SM00356">
    <property type="entry name" value="ZnF_C3H1"/>
    <property type="match status" value="2"/>
</dbReference>
<dbReference type="AlphaFoldDB" id="A0A507BY81"/>
<dbReference type="PANTHER" id="PTHR12547">
    <property type="entry name" value="CCCH ZINC FINGER/TIS11-RELATED"/>
    <property type="match status" value="1"/>
</dbReference>
<evidence type="ECO:0000256" key="5">
    <source>
        <dbReference type="PROSITE-ProRule" id="PRU00723"/>
    </source>
</evidence>
<dbReference type="STRING" id="1806994.A0A507BY81"/>
<dbReference type="GO" id="GO:0003729">
    <property type="term" value="F:mRNA binding"/>
    <property type="evidence" value="ECO:0007669"/>
    <property type="project" value="InterPro"/>
</dbReference>
<keyword evidence="9" id="KW-1185">Reference proteome</keyword>
<dbReference type="InterPro" id="IPR036855">
    <property type="entry name" value="Znf_CCCH_sf"/>
</dbReference>
<keyword evidence="2" id="KW-0677">Repeat</keyword>
<keyword evidence="1 5" id="KW-0479">Metal-binding</keyword>
<proteinExistence type="predicted"/>
<comment type="caution">
    <text evidence="8">The sequence shown here is derived from an EMBL/GenBank/DDBJ whole genome shotgun (WGS) entry which is preliminary data.</text>
</comment>
<evidence type="ECO:0000313" key="8">
    <source>
        <dbReference type="EMBL" id="TPX33747.1"/>
    </source>
</evidence>
<organism evidence="8 9">
    <name type="scientific">Synchytrium microbalum</name>
    <dbReference type="NCBI Taxonomy" id="1806994"/>
    <lineage>
        <taxon>Eukaryota</taxon>
        <taxon>Fungi</taxon>
        <taxon>Fungi incertae sedis</taxon>
        <taxon>Chytridiomycota</taxon>
        <taxon>Chytridiomycota incertae sedis</taxon>
        <taxon>Chytridiomycetes</taxon>
        <taxon>Synchytriales</taxon>
        <taxon>Synchytriaceae</taxon>
        <taxon>Synchytrium</taxon>
    </lineage>
</organism>
<gene>
    <name evidence="8" type="ORF">SmJEL517_g03475</name>
</gene>
<dbReference type="Pfam" id="PF00642">
    <property type="entry name" value="zf-CCCH"/>
    <property type="match status" value="1"/>
</dbReference>
<feature type="domain" description="C3H1-type" evidence="7">
    <location>
        <begin position="103"/>
        <end position="132"/>
    </location>
</feature>